<dbReference type="EMBL" id="CP055153">
    <property type="protein sequence ID" value="QMU29769.1"/>
    <property type="molecule type" value="Genomic_DNA"/>
</dbReference>
<reference evidence="1 2" key="1">
    <citation type="submission" date="2020-06" db="EMBL/GenBank/DDBJ databases">
        <authorList>
            <person name="Hwang Y.J."/>
        </authorList>
    </citation>
    <scope>NUCLEOTIDE SEQUENCE [LARGE SCALE GENOMIC DNA]</scope>
    <source>
        <strain evidence="1 2">KUDC8001</strain>
    </source>
</reference>
<reference evidence="1 2" key="2">
    <citation type="submission" date="2020-08" db="EMBL/GenBank/DDBJ databases">
        <title>Adhaeribacter dokdonensis sp. nov., isolated from the rhizosphere of Elymus tsukushiensis, a plant native to the Dokdo Islands, Republic of Korea.</title>
        <authorList>
            <person name="Ghim S.Y."/>
        </authorList>
    </citation>
    <scope>NUCLEOTIDE SEQUENCE [LARGE SCALE GENOMIC DNA]</scope>
    <source>
        <strain evidence="1 2">KUDC8001</strain>
    </source>
</reference>
<dbReference type="Pfam" id="PF14466">
    <property type="entry name" value="PLCC"/>
    <property type="match status" value="1"/>
</dbReference>
<evidence type="ECO:0000313" key="1">
    <source>
        <dbReference type="EMBL" id="QMU29769.1"/>
    </source>
</evidence>
<dbReference type="AlphaFoldDB" id="A0A7L7LBJ8"/>
<protein>
    <recommendedName>
        <fullName evidence="3">Lipoprotein</fullName>
    </recommendedName>
</protein>
<dbReference type="PROSITE" id="PS51257">
    <property type="entry name" value="PROKAR_LIPOPROTEIN"/>
    <property type="match status" value="1"/>
</dbReference>
<organism evidence="1 2">
    <name type="scientific">Adhaeribacter radiodurans</name>
    <dbReference type="NCBI Taxonomy" id="2745197"/>
    <lineage>
        <taxon>Bacteria</taxon>
        <taxon>Pseudomonadati</taxon>
        <taxon>Bacteroidota</taxon>
        <taxon>Cytophagia</taxon>
        <taxon>Cytophagales</taxon>
        <taxon>Hymenobacteraceae</taxon>
        <taxon>Adhaeribacter</taxon>
    </lineage>
</organism>
<evidence type="ECO:0000313" key="2">
    <source>
        <dbReference type="Proteomes" id="UP000514509"/>
    </source>
</evidence>
<name>A0A7L7LBJ8_9BACT</name>
<proteinExistence type="predicted"/>
<evidence type="ECO:0008006" key="3">
    <source>
        <dbReference type="Google" id="ProtNLM"/>
    </source>
</evidence>
<dbReference type="Proteomes" id="UP000514509">
    <property type="component" value="Chromosome"/>
</dbReference>
<dbReference type="RefSeq" id="WP_182412229.1">
    <property type="nucleotide sequence ID" value="NZ_CP055153.1"/>
</dbReference>
<keyword evidence="2" id="KW-1185">Reference proteome</keyword>
<accession>A0A7L7LBJ8</accession>
<dbReference type="InterPro" id="IPR025219">
    <property type="entry name" value="PLCC"/>
</dbReference>
<sequence>MKNFTFSSILILVLFLTGCGGNDDAPKPVNKATFRVELTQEGDYLKFNRIITISGDGSGFKYTGTNNSVPAVLMEDDLKPASISMEGKDLGKLKIMIMTEFSALETGPARVTLHFRVFKNNKLVEDVYFNYSETVKGKSELLEYDYNTKTL</sequence>
<gene>
    <name evidence="1" type="ORF">HUW48_17845</name>
</gene>
<dbReference type="KEGG" id="add:HUW48_17845"/>